<sequence length="458" mass="51786">MPRPAAWAAWVAWTSKSRLANAKCWRKPRVSGAFFLPKRDAQHISSLHSPLPQESGTGQGERDMHNQGNAAHIFLPEIEDTVFEGSHGRLVFEFHGNARDYFRIWIVNVALSIITLGLYSAWASVRTRRYMYANTALGGSRFEYLAEPIPILRGRLLAAAIVALLALAPHVSMRLLAACIGVMGLLMPWFIVKGMLFRARYSAWRGVNFRFDDDYVGAYKWYLVIYAVMAVLALVAMKLLITNGHQIVAALLIMIGVSVFQFMIYPWVRGKQQQWMAEQHYFGGKAFRFRFDPKVYRRIYRRVLGIYILSAIPAAILVFEIQRTLGWTPAELHQHPLTVKALSYLYAGPINLAIWAYIRVRMTNALYNHTSIGPYQLESSLSYGEMLRIYFTNAAAIICTLGLATPWAVIRVARYRAEHLRLEGSGSLDEFVQTSSRRARVSALGSEVDSLLGFDIGL</sequence>
<comment type="caution">
    <text evidence="2">The sequence shown here is derived from an EMBL/GenBank/DDBJ whole genome shotgun (WGS) entry which is preliminary data.</text>
</comment>
<proteinExistence type="predicted"/>
<feature type="transmembrane region" description="Helical" evidence="1">
    <location>
        <begin position="151"/>
        <end position="169"/>
    </location>
</feature>
<feature type="transmembrane region" description="Helical" evidence="1">
    <location>
        <begin position="218"/>
        <end position="241"/>
    </location>
</feature>
<keyword evidence="1" id="KW-1133">Transmembrane helix</keyword>
<feature type="transmembrane region" description="Helical" evidence="1">
    <location>
        <begin position="389"/>
        <end position="410"/>
    </location>
</feature>
<feature type="transmembrane region" description="Helical" evidence="1">
    <location>
        <begin position="303"/>
        <end position="321"/>
    </location>
</feature>
<protein>
    <submittedName>
        <fullName evidence="2">DUF898 domain-containing protein</fullName>
    </submittedName>
</protein>
<accession>A0A3S0RI49</accession>
<evidence type="ECO:0000313" key="3">
    <source>
        <dbReference type="Proteomes" id="UP000274358"/>
    </source>
</evidence>
<feature type="transmembrane region" description="Helical" evidence="1">
    <location>
        <begin position="341"/>
        <end position="358"/>
    </location>
</feature>
<keyword evidence="1" id="KW-0812">Transmembrane</keyword>
<keyword evidence="1" id="KW-0472">Membrane</keyword>
<gene>
    <name evidence="2" type="ORF">EKH80_19760</name>
</gene>
<feature type="transmembrane region" description="Helical" evidence="1">
    <location>
        <begin position="175"/>
        <end position="197"/>
    </location>
</feature>
<name>A0A3S0RI49_9GAMM</name>
<feature type="transmembrane region" description="Helical" evidence="1">
    <location>
        <begin position="247"/>
        <end position="268"/>
    </location>
</feature>
<dbReference type="Proteomes" id="UP000274358">
    <property type="component" value="Unassembled WGS sequence"/>
</dbReference>
<evidence type="ECO:0000313" key="2">
    <source>
        <dbReference type="EMBL" id="RUL71014.1"/>
    </source>
</evidence>
<organism evidence="2 3">
    <name type="scientific">Dyella choica</name>
    <dbReference type="NCBI Taxonomy" id="1927959"/>
    <lineage>
        <taxon>Bacteria</taxon>
        <taxon>Pseudomonadati</taxon>
        <taxon>Pseudomonadota</taxon>
        <taxon>Gammaproteobacteria</taxon>
        <taxon>Lysobacterales</taxon>
        <taxon>Rhodanobacteraceae</taxon>
        <taxon>Dyella</taxon>
    </lineage>
</organism>
<keyword evidence="3" id="KW-1185">Reference proteome</keyword>
<dbReference type="AlphaFoldDB" id="A0A3S0RI49"/>
<reference evidence="2 3" key="1">
    <citation type="submission" date="2018-12" db="EMBL/GenBank/DDBJ databases">
        <title>Dyella dinghuensis sp. nov. DHOA06 and Dyella choica sp. nov. 4M-K27, isolated from forest soil.</title>
        <authorList>
            <person name="Qiu L.-H."/>
            <person name="Gao Z.-H."/>
        </authorList>
    </citation>
    <scope>NUCLEOTIDE SEQUENCE [LARGE SCALE GENOMIC DNA]</scope>
    <source>
        <strain evidence="2 3">4M-K27</strain>
    </source>
</reference>
<evidence type="ECO:0000256" key="1">
    <source>
        <dbReference type="SAM" id="Phobius"/>
    </source>
</evidence>
<dbReference type="Pfam" id="PF05987">
    <property type="entry name" value="DUF898"/>
    <property type="match status" value="1"/>
</dbReference>
<dbReference type="EMBL" id="RYYV01000020">
    <property type="protein sequence ID" value="RUL71014.1"/>
    <property type="molecule type" value="Genomic_DNA"/>
</dbReference>
<feature type="transmembrane region" description="Helical" evidence="1">
    <location>
        <begin position="102"/>
        <end position="122"/>
    </location>
</feature>
<dbReference type="InterPro" id="IPR010295">
    <property type="entry name" value="DUF898"/>
</dbReference>